<feature type="domain" description="Protein Lines N-terminal" evidence="1">
    <location>
        <begin position="369"/>
        <end position="621"/>
    </location>
</feature>
<reference evidence="2 3" key="1">
    <citation type="journal article" date="2018" name="Sci. Rep.">
        <title>Comparative analysis of the Pocillopora damicornis genome highlights role of immune system in coral evolution.</title>
        <authorList>
            <person name="Cunning R."/>
            <person name="Bay R.A."/>
            <person name="Gillette P."/>
            <person name="Baker A.C."/>
            <person name="Traylor-Knowles N."/>
        </authorList>
    </citation>
    <scope>NUCLEOTIDE SEQUENCE [LARGE SCALE GENOMIC DNA]</scope>
    <source>
        <strain evidence="2">RSMAS</strain>
        <tissue evidence="2">Whole animal</tissue>
    </source>
</reference>
<gene>
    <name evidence="2" type="ORF">pdam_00000860</name>
</gene>
<sequence>MDKLEGLYFKAFTYNCFKEMCAKEIWRSLVNWLQISEIFTINHAMVDNLLLALTVVQKLYQRFETINCPYLKVITDDLVSKYDLLDCLLKLLGDSNQHVVFSATKAIVLVFQVVSKQTIRGEWFLKLFDFGKETEHPWKKLYVMEMLQNILKNARETPKSPRNYQQRIEGTVGHTCSCTTPENNLTDTSLSRNELVEVLLGSVNLRHIFFLYVPLIVRPNGMYSFMKNCQHTGLAEDFIVLWASLKLGDAIHEQENLKKEAIFGAKENNLLAFLHFMAEIAKYMNFNFEACLNKEVTDLKSCIGEQYSFLGPQEFGSTNGSRHIAAKLYEWDSSSIFATRMISTDTIDDTVNQFCIVTAMLTQYLHHPRLPPLIFKKILEILYNVLFIPSSVLFTHENKDSKLHKILRSPSVSFLSAVECCLLARIPRNPSGIVGFSGTEIKSHPGLTGQTERTDLLALRKASLMVFKSAFIVLKSAVQQEGSFLIQKLSLSCVNLCCRDVLSLACGNPFNSKSSAQNSIETELSTSLIALFVDQDDELVELMLALLLLFQELHKNFPSDEISMKILQQLNPHWLFAAFTESVGFDPSLLLDLLISSETRFLEYLTKYLRFVVSDWTEFTQSLATYRQIDEEEDKAIHGDLETCSERRRKNECGKLEQDVESSQEGSGAQMLKTFPPSQKGKQPYNHICIDRISKNSSEIRSTDHRLGRNDSDYLGGLKSILESYYSSDESDMEIESESENSETTADCVFEGSHSCELHSMTFDNNSVGTFDSSVANASHIVCVADKSCKVLDKVMTMLIRVRMSVRRLLSGGHFPYNAVPLIALMENVEKFYDGC</sequence>
<proteinExistence type="predicted"/>
<dbReference type="InterPro" id="IPR024875">
    <property type="entry name" value="Protein_Lines"/>
</dbReference>
<keyword evidence="3" id="KW-1185">Reference proteome</keyword>
<dbReference type="PANTHER" id="PTHR16057:SF1">
    <property type="entry name" value="PROTEIN LINES HOMOLOG 1"/>
    <property type="match status" value="1"/>
</dbReference>
<dbReference type="AlphaFoldDB" id="A0A3M6TVD9"/>
<evidence type="ECO:0000259" key="1">
    <source>
        <dbReference type="Pfam" id="PF14694"/>
    </source>
</evidence>
<dbReference type="EMBL" id="RCHS01002836">
    <property type="protein sequence ID" value="RMX45336.1"/>
    <property type="molecule type" value="Genomic_DNA"/>
</dbReference>
<dbReference type="OrthoDB" id="5958895at2759"/>
<dbReference type="InterPro" id="IPR016024">
    <property type="entry name" value="ARM-type_fold"/>
</dbReference>
<organism evidence="2 3">
    <name type="scientific">Pocillopora damicornis</name>
    <name type="common">Cauliflower coral</name>
    <name type="synonym">Millepora damicornis</name>
    <dbReference type="NCBI Taxonomy" id="46731"/>
    <lineage>
        <taxon>Eukaryota</taxon>
        <taxon>Metazoa</taxon>
        <taxon>Cnidaria</taxon>
        <taxon>Anthozoa</taxon>
        <taxon>Hexacorallia</taxon>
        <taxon>Scleractinia</taxon>
        <taxon>Astrocoeniina</taxon>
        <taxon>Pocilloporidae</taxon>
        <taxon>Pocillopora</taxon>
    </lineage>
</organism>
<dbReference type="Proteomes" id="UP000275408">
    <property type="component" value="Unassembled WGS sequence"/>
</dbReference>
<dbReference type="SUPFAM" id="SSF48371">
    <property type="entry name" value="ARM repeat"/>
    <property type="match status" value="1"/>
</dbReference>
<dbReference type="Pfam" id="PF14694">
    <property type="entry name" value="LINES_N"/>
    <property type="match status" value="1"/>
</dbReference>
<evidence type="ECO:0000313" key="2">
    <source>
        <dbReference type="EMBL" id="RMX45336.1"/>
    </source>
</evidence>
<name>A0A3M6TVD9_POCDA</name>
<dbReference type="OMA" id="CCALENA"/>
<dbReference type="PANTHER" id="PTHR16057">
    <property type="entry name" value="WINS1, 2 PROTEIN"/>
    <property type="match status" value="1"/>
</dbReference>
<accession>A0A3M6TVD9</accession>
<protein>
    <recommendedName>
        <fullName evidence="1">Protein Lines N-terminal domain-containing protein</fullName>
    </recommendedName>
</protein>
<dbReference type="InterPro" id="IPR032794">
    <property type="entry name" value="LINES_N"/>
</dbReference>
<evidence type="ECO:0000313" key="3">
    <source>
        <dbReference type="Proteomes" id="UP000275408"/>
    </source>
</evidence>
<comment type="caution">
    <text evidence="2">The sequence shown here is derived from an EMBL/GenBank/DDBJ whole genome shotgun (WGS) entry which is preliminary data.</text>
</comment>